<dbReference type="PANTHER" id="PTHR42790">
    <property type="entry name" value="AMINOTRANSFERASE"/>
    <property type="match status" value="1"/>
</dbReference>
<dbReference type="RefSeq" id="WP_181917845.1">
    <property type="nucleotide sequence ID" value="NZ_QRDZ01000018.1"/>
</dbReference>
<dbReference type="SUPFAM" id="SSF53383">
    <property type="entry name" value="PLP-dependent transferases"/>
    <property type="match status" value="1"/>
</dbReference>
<comment type="cofactor">
    <cofactor evidence="1">
        <name>pyridoxal 5'-phosphate</name>
        <dbReference type="ChEBI" id="CHEBI:597326"/>
    </cofactor>
</comment>
<dbReference type="GO" id="GO:1901605">
    <property type="term" value="P:alpha-amino acid metabolic process"/>
    <property type="evidence" value="ECO:0007669"/>
    <property type="project" value="TreeGrafter"/>
</dbReference>
<keyword evidence="3" id="KW-0808">Transferase</keyword>
<dbReference type="InterPro" id="IPR050859">
    <property type="entry name" value="Class-I_PLP-dep_aminotransf"/>
</dbReference>
<dbReference type="AlphaFoldDB" id="A0A3D9IXR7"/>
<dbReference type="InterPro" id="IPR015422">
    <property type="entry name" value="PyrdxlP-dep_Trfase_small"/>
</dbReference>
<dbReference type="PANTHER" id="PTHR42790:SF19">
    <property type="entry name" value="KYNURENINE_ALPHA-AMINOADIPATE AMINOTRANSFERASE, MITOCHONDRIAL"/>
    <property type="match status" value="1"/>
</dbReference>
<protein>
    <submittedName>
        <fullName evidence="7">2-aminoadipate transaminase</fullName>
    </submittedName>
</protein>
<evidence type="ECO:0000313" key="7">
    <source>
        <dbReference type="EMBL" id="RED66515.1"/>
    </source>
</evidence>
<organism evidence="7 8">
    <name type="scientific">Cohnella phaseoli</name>
    <dbReference type="NCBI Taxonomy" id="456490"/>
    <lineage>
        <taxon>Bacteria</taxon>
        <taxon>Bacillati</taxon>
        <taxon>Bacillota</taxon>
        <taxon>Bacilli</taxon>
        <taxon>Bacillales</taxon>
        <taxon>Paenibacillaceae</taxon>
        <taxon>Cohnella</taxon>
    </lineage>
</organism>
<dbReference type="InterPro" id="IPR015421">
    <property type="entry name" value="PyrdxlP-dep_Trfase_major"/>
</dbReference>
<feature type="region of interest" description="Disordered" evidence="5">
    <location>
        <begin position="33"/>
        <end position="52"/>
    </location>
</feature>
<reference evidence="7 8" key="1">
    <citation type="submission" date="2018-07" db="EMBL/GenBank/DDBJ databases">
        <title>Genomic Encyclopedia of Type Strains, Phase III (KMG-III): the genomes of soil and plant-associated and newly described type strains.</title>
        <authorList>
            <person name="Whitman W."/>
        </authorList>
    </citation>
    <scope>NUCLEOTIDE SEQUENCE [LARGE SCALE GENOMIC DNA]</scope>
    <source>
        <strain evidence="7 8">CECT 7287</strain>
    </source>
</reference>
<comment type="caution">
    <text evidence="7">The sequence shown here is derived from an EMBL/GenBank/DDBJ whole genome shotgun (WGS) entry which is preliminary data.</text>
</comment>
<dbReference type="InterPro" id="IPR015424">
    <property type="entry name" value="PyrdxlP-dep_Trfase"/>
</dbReference>
<dbReference type="Proteomes" id="UP000256977">
    <property type="component" value="Unassembled WGS sequence"/>
</dbReference>
<evidence type="ECO:0000259" key="6">
    <source>
        <dbReference type="Pfam" id="PF00155"/>
    </source>
</evidence>
<proteinExistence type="predicted"/>
<name>A0A3D9IXR7_9BACL</name>
<sequence>MSSIINWMGGWPKEGLVAASDWEERVETAAEKLAGEEFGPGRQEAGSGGESNLNDQFAASLLNGKISGNGKRIRFTKGADSALSWIIGEALQPGDVVLTERLTSRTALQAFRKAGMRVEAVDGDRKGMDPEALTTALFRHRPKLVYVAPSCTEPEGMKWSGEYRAAVFHRCREAGVLLVVDDRQESLLYDPEEIAAAQRRLEPGVLSIGQLPPGLIAGSRVGWIAGTAEPFSRPSLAREENARKYALGPIEQRALSGLIEEQPLEPLLDMLRVQCRERKRMMTEQLTRQRIGELTWVEPRGGLHLWLKLPPGLDGEALLRGAWLKGVIFQPGAPFFTKDPKPNTVRITHAFADERQIRQGVARLAESIEEFTGRWSRS</sequence>
<keyword evidence="4" id="KW-0663">Pyridoxal phosphate</keyword>
<dbReference type="Pfam" id="PF00155">
    <property type="entry name" value="Aminotran_1_2"/>
    <property type="match status" value="1"/>
</dbReference>
<dbReference type="InterPro" id="IPR004839">
    <property type="entry name" value="Aminotransferase_I/II_large"/>
</dbReference>
<accession>A0A3D9IXR7</accession>
<gene>
    <name evidence="7" type="ORF">DFP98_118139</name>
</gene>
<keyword evidence="2" id="KW-0032">Aminotransferase</keyword>
<evidence type="ECO:0000256" key="1">
    <source>
        <dbReference type="ARBA" id="ARBA00001933"/>
    </source>
</evidence>
<keyword evidence="8" id="KW-1185">Reference proteome</keyword>
<evidence type="ECO:0000256" key="5">
    <source>
        <dbReference type="SAM" id="MobiDB-lite"/>
    </source>
</evidence>
<dbReference type="EMBL" id="QRDZ01000018">
    <property type="protein sequence ID" value="RED66515.1"/>
    <property type="molecule type" value="Genomic_DNA"/>
</dbReference>
<feature type="domain" description="Aminotransferase class I/classII large" evidence="6">
    <location>
        <begin position="64"/>
        <end position="364"/>
    </location>
</feature>
<dbReference type="Gene3D" id="3.40.640.10">
    <property type="entry name" value="Type I PLP-dependent aspartate aminotransferase-like (Major domain)"/>
    <property type="match status" value="1"/>
</dbReference>
<dbReference type="GO" id="GO:0008483">
    <property type="term" value="F:transaminase activity"/>
    <property type="evidence" value="ECO:0007669"/>
    <property type="project" value="UniProtKB-KW"/>
</dbReference>
<dbReference type="Gene3D" id="3.90.1150.10">
    <property type="entry name" value="Aspartate Aminotransferase, domain 1"/>
    <property type="match status" value="1"/>
</dbReference>
<dbReference type="GO" id="GO:0030170">
    <property type="term" value="F:pyridoxal phosphate binding"/>
    <property type="evidence" value="ECO:0007669"/>
    <property type="project" value="InterPro"/>
</dbReference>
<evidence type="ECO:0000313" key="8">
    <source>
        <dbReference type="Proteomes" id="UP000256977"/>
    </source>
</evidence>
<evidence type="ECO:0000256" key="4">
    <source>
        <dbReference type="ARBA" id="ARBA00022898"/>
    </source>
</evidence>
<dbReference type="CDD" id="cd00609">
    <property type="entry name" value="AAT_like"/>
    <property type="match status" value="1"/>
</dbReference>
<evidence type="ECO:0000256" key="2">
    <source>
        <dbReference type="ARBA" id="ARBA00022576"/>
    </source>
</evidence>
<evidence type="ECO:0000256" key="3">
    <source>
        <dbReference type="ARBA" id="ARBA00022679"/>
    </source>
</evidence>